<dbReference type="Proteomes" id="UP000176998">
    <property type="component" value="Unassembled WGS sequence"/>
</dbReference>
<evidence type="ECO:0000256" key="8">
    <source>
        <dbReference type="ARBA" id="ARBA00022840"/>
    </source>
</evidence>
<keyword evidence="8" id="KW-0067">ATP-binding</keyword>
<evidence type="ECO:0000256" key="6">
    <source>
        <dbReference type="ARBA" id="ARBA00022777"/>
    </source>
</evidence>
<dbReference type="GO" id="GO:0046167">
    <property type="term" value="P:glycerol-3-phosphate biosynthetic process"/>
    <property type="evidence" value="ECO:0007669"/>
    <property type="project" value="TreeGrafter"/>
</dbReference>
<dbReference type="EMBL" id="MJBS01000243">
    <property type="protein sequence ID" value="OHE90556.1"/>
    <property type="molecule type" value="Genomic_DNA"/>
</dbReference>
<dbReference type="PANTHER" id="PTHR10196">
    <property type="entry name" value="SUGAR KINASE"/>
    <property type="match status" value="1"/>
</dbReference>
<dbReference type="Pfam" id="PF00370">
    <property type="entry name" value="FGGY_N"/>
    <property type="match status" value="1"/>
</dbReference>
<organism evidence="14 15">
    <name type="scientific">Colletotrichum orchidophilum</name>
    <dbReference type="NCBI Taxonomy" id="1209926"/>
    <lineage>
        <taxon>Eukaryota</taxon>
        <taxon>Fungi</taxon>
        <taxon>Dikarya</taxon>
        <taxon>Ascomycota</taxon>
        <taxon>Pezizomycotina</taxon>
        <taxon>Sordariomycetes</taxon>
        <taxon>Hypocreomycetidae</taxon>
        <taxon>Glomerellales</taxon>
        <taxon>Glomerellaceae</taxon>
        <taxon>Colletotrichum</taxon>
    </lineage>
</organism>
<dbReference type="InterPro" id="IPR018483">
    <property type="entry name" value="Carb_kinase_FGGY_CS"/>
</dbReference>
<dbReference type="GO" id="GO:0019563">
    <property type="term" value="P:glycerol catabolic process"/>
    <property type="evidence" value="ECO:0007669"/>
    <property type="project" value="UniProtKB-UniPathway"/>
</dbReference>
<dbReference type="CDD" id="cd07792">
    <property type="entry name" value="ASKHA_NBD_FGGY_GK1-3-like"/>
    <property type="match status" value="1"/>
</dbReference>
<keyword evidence="6 10" id="KW-0418">Kinase</keyword>
<evidence type="ECO:0000256" key="9">
    <source>
        <dbReference type="ARBA" id="ARBA00043149"/>
    </source>
</evidence>
<gene>
    <name evidence="14" type="ORF">CORC01_14141</name>
</gene>
<evidence type="ECO:0000256" key="4">
    <source>
        <dbReference type="ARBA" id="ARBA00022679"/>
    </source>
</evidence>
<feature type="region of interest" description="Disordered" evidence="11">
    <location>
        <begin position="89"/>
        <end position="158"/>
    </location>
</feature>
<accession>A0A1G4AN88</accession>
<feature type="region of interest" description="Disordered" evidence="11">
    <location>
        <begin position="46"/>
        <end position="65"/>
    </location>
</feature>
<dbReference type="Pfam" id="PF02782">
    <property type="entry name" value="FGGY_C"/>
    <property type="match status" value="1"/>
</dbReference>
<name>A0A1G4AN88_9PEZI</name>
<dbReference type="Gene3D" id="3.30.420.40">
    <property type="match status" value="2"/>
</dbReference>
<dbReference type="InterPro" id="IPR043129">
    <property type="entry name" value="ATPase_NBD"/>
</dbReference>
<evidence type="ECO:0000256" key="1">
    <source>
        <dbReference type="ARBA" id="ARBA00005190"/>
    </source>
</evidence>
<dbReference type="PROSITE" id="PS00933">
    <property type="entry name" value="FGGY_KINASES_1"/>
    <property type="match status" value="1"/>
</dbReference>
<protein>
    <recommendedName>
        <fullName evidence="3">glycerol kinase</fullName>
        <ecNumber evidence="3">2.7.1.30</ecNumber>
    </recommendedName>
    <alternativeName>
        <fullName evidence="9">ATP:glycerol 3-phosphotransferase</fullName>
    </alternativeName>
</protein>
<dbReference type="NCBIfam" id="TIGR01311">
    <property type="entry name" value="glycerol_kin"/>
    <property type="match status" value="1"/>
</dbReference>
<dbReference type="InterPro" id="IPR005999">
    <property type="entry name" value="Glycerol_kin"/>
</dbReference>
<evidence type="ECO:0000256" key="11">
    <source>
        <dbReference type="SAM" id="MobiDB-lite"/>
    </source>
</evidence>
<dbReference type="InterPro" id="IPR018484">
    <property type="entry name" value="FGGY_N"/>
</dbReference>
<dbReference type="AlphaFoldDB" id="A0A1G4AN88"/>
<evidence type="ECO:0000256" key="2">
    <source>
        <dbReference type="ARBA" id="ARBA00009156"/>
    </source>
</evidence>
<feature type="compositionally biased region" description="Polar residues" evidence="11">
    <location>
        <begin position="105"/>
        <end position="115"/>
    </location>
</feature>
<evidence type="ECO:0000259" key="13">
    <source>
        <dbReference type="Pfam" id="PF02782"/>
    </source>
</evidence>
<sequence>MHPRILSRVLKPPQSLPRITPRLSPVVSGTSEPVVTTHTLIRSDLRLRSRSRSKPPRPWTFQQRGIHGGAEETCDTGEYTCKTATTAAAAPCRTPQRELRATPKPLNSSSNQRPTPASDIMPSAGAKLGPSHMSVRNLSSQPQAQRHKQTTTTLENSVTVKIDGGDGVRAAAVDAALADAGASRDEQPENTSSQSPAAGATTTTNQPPRRKAYLARHLIDIDTMAETREPKRARVAADPAEHLPAGITETQEELKEQWFVGSIDQGTTSTRFLIFNGLGDPVASHQIEFENHYPRSGWHEHDPLELLSSVEECVEKAMAQFASQGHSPADIRGVGITNQRETTVLWDVRTGEPLHNAVVWPDTRTTSLVRDLRARPGADALQDLCGLPLSTYPSSVKLRWLLDNVPAVREAYDAGHLAFGTVDSWLIYRLNGGADKGDAAVHVTDSTNASRTMFMNLRTLQYDDTLLSFFGIDPAKIRLPKIVPSSDPTAFGSFARGVLKGVPIAGCLGDQSSALVGQCGFSPGQAKNTYGTGCFLLYNVGDEPVISKSGLLATVAYDFGKGRKPVYALEGSIAVAGSGVKFLVKNLSFVEDSSRISELAETVPDNGGVVFVTAFSGLFAPYWIDDAKGTLFGITAHTQKGHIARATLEATCYQTKAILDAMATDSGHALENLAVDGGLSNSDLCMQSQADISGIRVDRPAMRETTALGAAIAAGLALGVWNELEDLKHVNQTGRKIFTPSLDKETSQKMFKKWEQAVEMSRGWVRDNVE</sequence>
<dbReference type="FunFam" id="3.30.420.40:FF:000086">
    <property type="entry name" value="Glycerol kinase"/>
    <property type="match status" value="1"/>
</dbReference>
<reference evidence="14 15" key="1">
    <citation type="submission" date="2016-09" db="EMBL/GenBank/DDBJ databases">
        <authorList>
            <person name="Capua I."/>
            <person name="De Benedictis P."/>
            <person name="Joannis T."/>
            <person name="Lombin L.H."/>
            <person name="Cattoli G."/>
        </authorList>
    </citation>
    <scope>NUCLEOTIDE SEQUENCE [LARGE SCALE GENOMIC DNA]</scope>
    <source>
        <strain evidence="14 15">IMI 309357</strain>
    </source>
</reference>
<comment type="pathway">
    <text evidence="1">Polyol metabolism; glycerol degradation via glycerol kinase pathway; sn-glycerol 3-phosphate from glycerol: step 1/1.</text>
</comment>
<dbReference type="PROSITE" id="PS00445">
    <property type="entry name" value="FGGY_KINASES_2"/>
    <property type="match status" value="1"/>
</dbReference>
<evidence type="ECO:0000313" key="15">
    <source>
        <dbReference type="Proteomes" id="UP000176998"/>
    </source>
</evidence>
<keyword evidence="4 10" id="KW-0808">Transferase</keyword>
<evidence type="ECO:0000256" key="5">
    <source>
        <dbReference type="ARBA" id="ARBA00022741"/>
    </source>
</evidence>
<dbReference type="GO" id="GO:0004370">
    <property type="term" value="F:glycerol kinase activity"/>
    <property type="evidence" value="ECO:0007669"/>
    <property type="project" value="UniProtKB-EC"/>
</dbReference>
<keyword evidence="5" id="KW-0547">Nucleotide-binding</keyword>
<dbReference type="GO" id="GO:0006641">
    <property type="term" value="P:triglyceride metabolic process"/>
    <property type="evidence" value="ECO:0007669"/>
    <property type="project" value="TreeGrafter"/>
</dbReference>
<keyword evidence="7" id="KW-0319">Glycerol metabolism</keyword>
<proteinExistence type="inferred from homology"/>
<dbReference type="NCBIfam" id="NF000756">
    <property type="entry name" value="PRK00047.1"/>
    <property type="match status" value="1"/>
</dbReference>
<dbReference type="InterPro" id="IPR042018">
    <property type="entry name" value="GK1-3_metazoan-type"/>
</dbReference>
<dbReference type="GeneID" id="34567262"/>
<feature type="compositionally biased region" description="Polar residues" evidence="11">
    <location>
        <begin position="134"/>
        <end position="158"/>
    </location>
</feature>
<evidence type="ECO:0000313" key="14">
    <source>
        <dbReference type="EMBL" id="OHE90556.1"/>
    </source>
</evidence>
<comment type="similarity">
    <text evidence="2 10">Belongs to the FGGY kinase family.</text>
</comment>
<dbReference type="STRING" id="1209926.A0A1G4AN88"/>
<evidence type="ECO:0000256" key="7">
    <source>
        <dbReference type="ARBA" id="ARBA00022798"/>
    </source>
</evidence>
<dbReference type="GO" id="GO:0005524">
    <property type="term" value="F:ATP binding"/>
    <property type="evidence" value="ECO:0007669"/>
    <property type="project" value="UniProtKB-KW"/>
</dbReference>
<comment type="caution">
    <text evidence="14">The sequence shown here is derived from an EMBL/GenBank/DDBJ whole genome shotgun (WGS) entry which is preliminary data.</text>
</comment>
<evidence type="ECO:0000256" key="10">
    <source>
        <dbReference type="RuleBase" id="RU003733"/>
    </source>
</evidence>
<dbReference type="SUPFAM" id="SSF53067">
    <property type="entry name" value="Actin-like ATPase domain"/>
    <property type="match status" value="2"/>
</dbReference>
<keyword evidence="15" id="KW-1185">Reference proteome</keyword>
<evidence type="ECO:0000259" key="12">
    <source>
        <dbReference type="Pfam" id="PF00370"/>
    </source>
</evidence>
<dbReference type="RefSeq" id="XP_022467733.1">
    <property type="nucleotide sequence ID" value="XM_022625752.1"/>
</dbReference>
<feature type="region of interest" description="Disordered" evidence="11">
    <location>
        <begin position="179"/>
        <end position="210"/>
    </location>
</feature>
<feature type="compositionally biased region" description="Polar residues" evidence="11">
    <location>
        <begin position="189"/>
        <end position="207"/>
    </location>
</feature>
<feature type="domain" description="Carbohydrate kinase FGGY N-terminal" evidence="12">
    <location>
        <begin position="261"/>
        <end position="517"/>
    </location>
</feature>
<dbReference type="InterPro" id="IPR018485">
    <property type="entry name" value="FGGY_C"/>
</dbReference>
<dbReference type="OrthoDB" id="5422795at2759"/>
<dbReference type="FunFam" id="3.30.420.40:FF:000085">
    <property type="entry name" value="Glycerol kinase 2"/>
    <property type="match status" value="1"/>
</dbReference>
<dbReference type="PANTHER" id="PTHR10196:SF69">
    <property type="entry name" value="GLYCEROL KINASE"/>
    <property type="match status" value="1"/>
</dbReference>
<evidence type="ECO:0000256" key="3">
    <source>
        <dbReference type="ARBA" id="ARBA00012099"/>
    </source>
</evidence>
<dbReference type="EC" id="2.7.1.30" evidence="3"/>
<dbReference type="GO" id="GO:0005739">
    <property type="term" value="C:mitochondrion"/>
    <property type="evidence" value="ECO:0007669"/>
    <property type="project" value="TreeGrafter"/>
</dbReference>
<dbReference type="UniPathway" id="UPA00618">
    <property type="reaction ID" value="UER00672"/>
</dbReference>
<feature type="domain" description="Carbohydrate kinase FGGY C-terminal" evidence="13">
    <location>
        <begin position="527"/>
        <end position="717"/>
    </location>
</feature>